<sequence length="195" mass="22227">MGRTRDRTGTSIKTAYLKPDSLPAPLSLGVSKGVSRYRWNSNTVLPLVGEKDSLSPWFKVLAGRKLDSEFKQEEKQGFEDKSRRVFQQKTLPSPKVSSAMADNENNTVQECDNGKECVRDQKCPEDEKYTNNEECSDDEKHSGDEENEEEENDGGERRSGRKKRNIIDVPRRSGYRRDQTGKLRKVIDNNDGILQ</sequence>
<dbReference type="Proteomes" id="UP001177670">
    <property type="component" value="Unassembled WGS sequence"/>
</dbReference>
<reference evidence="2" key="1">
    <citation type="submission" date="2021-10" db="EMBL/GenBank/DDBJ databases">
        <title>Melipona bicolor Genome sequencing and assembly.</title>
        <authorList>
            <person name="Araujo N.S."/>
            <person name="Arias M.C."/>
        </authorList>
    </citation>
    <scope>NUCLEOTIDE SEQUENCE</scope>
    <source>
        <strain evidence="2">USP_2M_L1-L4_2017</strain>
        <tissue evidence="2">Whole body</tissue>
    </source>
</reference>
<feature type="compositionally biased region" description="Basic and acidic residues" evidence="1">
    <location>
        <begin position="165"/>
        <end position="188"/>
    </location>
</feature>
<organism evidence="2 3">
    <name type="scientific">Melipona bicolor</name>
    <dbReference type="NCBI Taxonomy" id="60889"/>
    <lineage>
        <taxon>Eukaryota</taxon>
        <taxon>Metazoa</taxon>
        <taxon>Ecdysozoa</taxon>
        <taxon>Arthropoda</taxon>
        <taxon>Hexapoda</taxon>
        <taxon>Insecta</taxon>
        <taxon>Pterygota</taxon>
        <taxon>Neoptera</taxon>
        <taxon>Endopterygota</taxon>
        <taxon>Hymenoptera</taxon>
        <taxon>Apocrita</taxon>
        <taxon>Aculeata</taxon>
        <taxon>Apoidea</taxon>
        <taxon>Anthophila</taxon>
        <taxon>Apidae</taxon>
        <taxon>Melipona</taxon>
    </lineage>
</organism>
<dbReference type="EMBL" id="JAHYIQ010000020">
    <property type="protein sequence ID" value="KAK1123586.1"/>
    <property type="molecule type" value="Genomic_DNA"/>
</dbReference>
<proteinExistence type="predicted"/>
<keyword evidence="3" id="KW-1185">Reference proteome</keyword>
<evidence type="ECO:0000313" key="2">
    <source>
        <dbReference type="EMBL" id="KAK1123586.1"/>
    </source>
</evidence>
<feature type="region of interest" description="Disordered" evidence="1">
    <location>
        <begin position="70"/>
        <end position="195"/>
    </location>
</feature>
<comment type="caution">
    <text evidence="2">The sequence shown here is derived from an EMBL/GenBank/DDBJ whole genome shotgun (WGS) entry which is preliminary data.</text>
</comment>
<evidence type="ECO:0000256" key="1">
    <source>
        <dbReference type="SAM" id="MobiDB-lite"/>
    </source>
</evidence>
<accession>A0AA40FR21</accession>
<name>A0AA40FR21_9HYME</name>
<dbReference type="AlphaFoldDB" id="A0AA40FR21"/>
<protein>
    <submittedName>
        <fullName evidence="2">Uncharacterized protein</fullName>
    </submittedName>
</protein>
<feature type="compositionally biased region" description="Basic and acidic residues" evidence="1">
    <location>
        <begin position="112"/>
        <end position="131"/>
    </location>
</feature>
<evidence type="ECO:0000313" key="3">
    <source>
        <dbReference type="Proteomes" id="UP001177670"/>
    </source>
</evidence>
<gene>
    <name evidence="2" type="ORF">K0M31_008287</name>
</gene>
<feature type="compositionally biased region" description="Basic and acidic residues" evidence="1">
    <location>
        <begin position="70"/>
        <end position="83"/>
    </location>
</feature>